<sequence length="169" mass="19597">CAKAVALVEDGRSQWYVARVLMSATLPSKGYLLVFERLAEIYGDQDMIGKEKLLPMMIDFLFLILYGIARFFDIHWSNIQRKLHAKRLAALDDLLFEVEDVTRNTKSFKTHEEMFRVMVAAGRNPIKLDSFPQWKAIDLTKAAGEEQKDLHYKLQSKAPKRKIKFKTKC</sequence>
<proteinExistence type="predicted"/>
<organism evidence="2 3">
    <name type="scientific">Ignelater luminosus</name>
    <name type="common">Cucubano</name>
    <name type="synonym">Pyrophorus luminosus</name>
    <dbReference type="NCBI Taxonomy" id="2038154"/>
    <lineage>
        <taxon>Eukaryota</taxon>
        <taxon>Metazoa</taxon>
        <taxon>Ecdysozoa</taxon>
        <taxon>Arthropoda</taxon>
        <taxon>Hexapoda</taxon>
        <taxon>Insecta</taxon>
        <taxon>Pterygota</taxon>
        <taxon>Neoptera</taxon>
        <taxon>Endopterygota</taxon>
        <taxon>Coleoptera</taxon>
        <taxon>Polyphaga</taxon>
        <taxon>Elateriformia</taxon>
        <taxon>Elateroidea</taxon>
        <taxon>Elateridae</taxon>
        <taxon>Agrypninae</taxon>
        <taxon>Pyrophorini</taxon>
        <taxon>Ignelater</taxon>
    </lineage>
</organism>
<dbReference type="AlphaFoldDB" id="A0A8K0C3Z7"/>
<keyword evidence="1" id="KW-0812">Transmembrane</keyword>
<accession>A0A8K0C3Z7</accession>
<evidence type="ECO:0000256" key="1">
    <source>
        <dbReference type="SAM" id="Phobius"/>
    </source>
</evidence>
<keyword evidence="1" id="KW-0472">Membrane</keyword>
<evidence type="ECO:0000313" key="2">
    <source>
        <dbReference type="EMBL" id="KAF2879323.1"/>
    </source>
</evidence>
<gene>
    <name evidence="2" type="ORF">ILUMI_26834</name>
</gene>
<keyword evidence="1" id="KW-1133">Transmembrane helix</keyword>
<evidence type="ECO:0000313" key="3">
    <source>
        <dbReference type="Proteomes" id="UP000801492"/>
    </source>
</evidence>
<comment type="caution">
    <text evidence="2">The sequence shown here is derived from an EMBL/GenBank/DDBJ whole genome shotgun (WGS) entry which is preliminary data.</text>
</comment>
<dbReference type="Proteomes" id="UP000801492">
    <property type="component" value="Unassembled WGS sequence"/>
</dbReference>
<feature type="non-terminal residue" evidence="2">
    <location>
        <position position="1"/>
    </location>
</feature>
<reference evidence="2" key="1">
    <citation type="submission" date="2019-08" db="EMBL/GenBank/DDBJ databases">
        <title>The genome of the North American firefly Photinus pyralis.</title>
        <authorList>
            <consortium name="Photinus pyralis genome working group"/>
            <person name="Fallon T.R."/>
            <person name="Sander Lower S.E."/>
            <person name="Weng J.-K."/>
        </authorList>
    </citation>
    <scope>NUCLEOTIDE SEQUENCE</scope>
    <source>
        <strain evidence="2">TRF0915ILg1</strain>
        <tissue evidence="2">Whole body</tissue>
    </source>
</reference>
<keyword evidence="3" id="KW-1185">Reference proteome</keyword>
<name>A0A8K0C3Z7_IGNLU</name>
<protein>
    <submittedName>
        <fullName evidence="2">Uncharacterized protein</fullName>
    </submittedName>
</protein>
<dbReference type="EMBL" id="VTPC01091188">
    <property type="protein sequence ID" value="KAF2879323.1"/>
    <property type="molecule type" value="Genomic_DNA"/>
</dbReference>
<feature type="non-terminal residue" evidence="2">
    <location>
        <position position="169"/>
    </location>
</feature>
<feature type="transmembrane region" description="Helical" evidence="1">
    <location>
        <begin position="53"/>
        <end position="72"/>
    </location>
</feature>